<organism evidence="1 2">
    <name type="scientific">Streptomyces djakartensis</name>
    <dbReference type="NCBI Taxonomy" id="68193"/>
    <lineage>
        <taxon>Bacteria</taxon>
        <taxon>Bacillati</taxon>
        <taxon>Actinomycetota</taxon>
        <taxon>Actinomycetes</taxon>
        <taxon>Kitasatosporales</taxon>
        <taxon>Streptomycetaceae</taxon>
        <taxon>Streptomyces</taxon>
    </lineage>
</organism>
<reference evidence="2" key="1">
    <citation type="journal article" date="2019" name="Int. J. Syst. Evol. Microbiol.">
        <title>The Global Catalogue of Microorganisms (GCM) 10K type strain sequencing project: providing services to taxonomists for standard genome sequencing and annotation.</title>
        <authorList>
            <consortium name="The Broad Institute Genomics Platform"/>
            <consortium name="The Broad Institute Genome Sequencing Center for Infectious Disease"/>
            <person name="Wu L."/>
            <person name="Ma J."/>
        </authorList>
    </citation>
    <scope>NUCLEOTIDE SEQUENCE [LARGE SCALE GENOMIC DNA]</scope>
    <source>
        <strain evidence="2">JCM 4957</strain>
    </source>
</reference>
<gene>
    <name evidence="1" type="ORF">GCM10010384_44360</name>
</gene>
<accession>A0ABQ3A2I1</accession>
<name>A0ABQ3A2I1_9ACTN</name>
<dbReference type="Proteomes" id="UP000653308">
    <property type="component" value="Unassembled WGS sequence"/>
</dbReference>
<evidence type="ECO:0008006" key="3">
    <source>
        <dbReference type="Google" id="ProtNLM"/>
    </source>
</evidence>
<protein>
    <recommendedName>
        <fullName evidence="3">DUF305 domain-containing protein</fullName>
    </recommendedName>
</protein>
<comment type="caution">
    <text evidence="1">The sequence shown here is derived from an EMBL/GenBank/DDBJ whole genome shotgun (WGS) entry which is preliminary data.</text>
</comment>
<keyword evidence="2" id="KW-1185">Reference proteome</keyword>
<evidence type="ECO:0000313" key="1">
    <source>
        <dbReference type="EMBL" id="GGY32151.1"/>
    </source>
</evidence>
<sequence length="70" mass="7582">MVQHHEAAVRLETGAPQVIGAGQTGLTGAYDDHLDLVCLVHTFANRARGVDLPHPYVTMEAWQMSSPPES</sequence>
<proteinExistence type="predicted"/>
<evidence type="ECO:0000313" key="2">
    <source>
        <dbReference type="Proteomes" id="UP000653308"/>
    </source>
</evidence>
<dbReference type="EMBL" id="BMWE01000012">
    <property type="protein sequence ID" value="GGY32151.1"/>
    <property type="molecule type" value="Genomic_DNA"/>
</dbReference>